<evidence type="ECO:0000256" key="1">
    <source>
        <dbReference type="SAM" id="Phobius"/>
    </source>
</evidence>
<dbReference type="AlphaFoldDB" id="A0A1U9KBF7"/>
<feature type="transmembrane region" description="Helical" evidence="1">
    <location>
        <begin position="69"/>
        <end position="89"/>
    </location>
</feature>
<gene>
    <name evidence="2" type="ORF">B0W44_03530</name>
</gene>
<dbReference type="Proteomes" id="UP000188603">
    <property type="component" value="Chromosome"/>
</dbReference>
<accession>A0A1U9KBF7</accession>
<evidence type="ECO:0000313" key="2">
    <source>
        <dbReference type="EMBL" id="AQS57378.1"/>
    </source>
</evidence>
<keyword evidence="1" id="KW-0812">Transmembrane</keyword>
<keyword evidence="3" id="KW-1185">Reference proteome</keyword>
<organism evidence="2 3">
    <name type="scientific">Novibacillus thermophilus</name>
    <dbReference type="NCBI Taxonomy" id="1471761"/>
    <lineage>
        <taxon>Bacteria</taxon>
        <taxon>Bacillati</taxon>
        <taxon>Bacillota</taxon>
        <taxon>Bacilli</taxon>
        <taxon>Bacillales</taxon>
        <taxon>Thermoactinomycetaceae</taxon>
        <taxon>Novibacillus</taxon>
    </lineage>
</organism>
<dbReference type="KEGG" id="ntr:B0W44_03530"/>
<reference evidence="2 3" key="1">
    <citation type="journal article" date="2015" name="Int. J. Syst. Evol. Microbiol.">
        <title>Novibacillus thermophilus gen. nov., sp. nov., a Gram-staining-negative and moderately thermophilic member of the family Thermoactinomycetaceae.</title>
        <authorList>
            <person name="Yang G."/>
            <person name="Chen J."/>
            <person name="Zhou S."/>
        </authorList>
    </citation>
    <scope>NUCLEOTIDE SEQUENCE [LARGE SCALE GENOMIC DNA]</scope>
    <source>
        <strain evidence="2 3">SG-1</strain>
    </source>
</reference>
<evidence type="ECO:0000313" key="3">
    <source>
        <dbReference type="Proteomes" id="UP000188603"/>
    </source>
</evidence>
<feature type="transmembrane region" description="Helical" evidence="1">
    <location>
        <begin position="36"/>
        <end position="57"/>
    </location>
</feature>
<protein>
    <submittedName>
        <fullName evidence="2">Uncharacterized protein</fullName>
    </submittedName>
</protein>
<sequence>MDVRAFRKVLGITLFLELFYLTGHYAAGWPFPTPTVILHLFTVSGLGVALGILFAKVWPISPQTGIERVLRTALLVIPALGLGIGIQVLLQGPQATQAIYLIFAFAAWFGSSHIKRAHIES</sequence>
<name>A0A1U9KBF7_9BACL</name>
<keyword evidence="1" id="KW-0472">Membrane</keyword>
<proteinExistence type="predicted"/>
<feature type="transmembrane region" description="Helical" evidence="1">
    <location>
        <begin position="95"/>
        <end position="114"/>
    </location>
</feature>
<dbReference type="EMBL" id="CP019699">
    <property type="protein sequence ID" value="AQS57378.1"/>
    <property type="molecule type" value="Genomic_DNA"/>
</dbReference>
<keyword evidence="1" id="KW-1133">Transmembrane helix</keyword>